<proteinExistence type="inferred from homology"/>
<dbReference type="PROSITE" id="PS00141">
    <property type="entry name" value="ASP_PROTEASE"/>
    <property type="match status" value="1"/>
</dbReference>
<dbReference type="GO" id="GO:0006508">
    <property type="term" value="P:proteolysis"/>
    <property type="evidence" value="ECO:0007669"/>
    <property type="project" value="InterPro"/>
</dbReference>
<dbReference type="InterPro" id="IPR021109">
    <property type="entry name" value="Peptidase_aspartic_dom_sf"/>
</dbReference>
<evidence type="ECO:0000259" key="4">
    <source>
        <dbReference type="PROSITE" id="PS50175"/>
    </source>
</evidence>
<dbReference type="PANTHER" id="PTHR33064:SF37">
    <property type="entry name" value="RIBONUCLEASE H"/>
    <property type="match status" value="1"/>
</dbReference>
<evidence type="ECO:0000256" key="1">
    <source>
        <dbReference type="ARBA" id="ARBA00010879"/>
    </source>
</evidence>
<dbReference type="InterPro" id="IPR000477">
    <property type="entry name" value="RT_dom"/>
</dbReference>
<dbReference type="Gene3D" id="3.10.10.10">
    <property type="entry name" value="HIV Type 1 Reverse Transcriptase, subunit A, domain 1"/>
    <property type="match status" value="1"/>
</dbReference>
<dbReference type="Ensembl" id="ENSPNAT00000050282.1">
    <property type="protein sequence ID" value="ENSPNAP00000062821.1"/>
    <property type="gene ID" value="ENSPNAG00000033239.1"/>
</dbReference>
<dbReference type="InterPro" id="IPR018061">
    <property type="entry name" value="Retropepsins"/>
</dbReference>
<dbReference type="InterPro" id="IPR001969">
    <property type="entry name" value="Aspartic_peptidase_AS"/>
</dbReference>
<organism evidence="5 6">
    <name type="scientific">Pygocentrus nattereri</name>
    <name type="common">Red-bellied piranha</name>
    <dbReference type="NCBI Taxonomy" id="42514"/>
    <lineage>
        <taxon>Eukaryota</taxon>
        <taxon>Metazoa</taxon>
        <taxon>Chordata</taxon>
        <taxon>Craniata</taxon>
        <taxon>Vertebrata</taxon>
        <taxon>Euteleostomi</taxon>
        <taxon>Actinopterygii</taxon>
        <taxon>Neopterygii</taxon>
        <taxon>Teleostei</taxon>
        <taxon>Ostariophysi</taxon>
        <taxon>Characiformes</taxon>
        <taxon>Characoidei</taxon>
        <taxon>Pygocentrus</taxon>
    </lineage>
</organism>
<dbReference type="InterPro" id="IPR043128">
    <property type="entry name" value="Rev_trsase/Diguanyl_cyclase"/>
</dbReference>
<comment type="similarity">
    <text evidence="1">Belongs to the beta type-B retroviral polymerase family. HERV class-II K(HML-2) pol subfamily.</text>
</comment>
<dbReference type="Gene3D" id="2.40.70.10">
    <property type="entry name" value="Acid Proteases"/>
    <property type="match status" value="1"/>
</dbReference>
<dbReference type="Gene3D" id="3.30.70.270">
    <property type="match status" value="1"/>
</dbReference>
<dbReference type="GeneTree" id="ENSGT00940000163417"/>
<dbReference type="Pfam" id="PF00078">
    <property type="entry name" value="RVT_1"/>
    <property type="match status" value="1"/>
</dbReference>
<reference evidence="5" key="2">
    <citation type="submission" date="2025-08" db="UniProtKB">
        <authorList>
            <consortium name="Ensembl"/>
        </authorList>
    </citation>
    <scope>IDENTIFICATION</scope>
</reference>
<dbReference type="AlphaFoldDB" id="A0AAR2KL21"/>
<reference evidence="5 6" key="1">
    <citation type="submission" date="2020-10" db="EMBL/GenBank/DDBJ databases">
        <title>Pygocentrus nattereri (red-bellied piranha) genome, fPygNat1, primary haplotype.</title>
        <authorList>
            <person name="Myers G."/>
            <person name="Meyer A."/>
            <person name="Karagic N."/>
            <person name="Pippel M."/>
            <person name="Winkler S."/>
            <person name="Tracey A."/>
            <person name="Wood J."/>
            <person name="Formenti G."/>
            <person name="Howe K."/>
            <person name="Fedrigo O."/>
            <person name="Jarvis E.D."/>
        </authorList>
    </citation>
    <scope>NUCLEOTIDE SEQUENCE [LARGE SCALE GENOMIC DNA]</scope>
</reference>
<dbReference type="InterPro" id="IPR043502">
    <property type="entry name" value="DNA/RNA_pol_sf"/>
</dbReference>
<dbReference type="PANTHER" id="PTHR33064">
    <property type="entry name" value="POL PROTEIN"/>
    <property type="match status" value="1"/>
</dbReference>
<sequence>LTVLINGQQSLPFLVDTGATHSVIGPEGAHLPLSNKKIRTQGFSGKMETLKFTEPLELTIDKHKIIMPLLYSDTCPVNLLGRDILCKFNADIKCAPDGVLVDFPSHVWQMLLTTECEQQLFTPAVYCTEREDLLKQVPDRLWTQHHTDVGLVKSAGEVQINVKPNVSLPFQKQYPLSAAAFEGIRPTIEGLIEAGVLIESQSPCNTPTFPVKKPNSDKWHLLKHQLCQIHILCSQTYLLTPCIVESLTCVQPSSASHYMNNQGPSFAFSYGGKQYTYSRLPQGCCDSPLVFNRVVAADLRDIQDDSTILQYVDNPLICSPTKEQCEKDSEKGLKVSKEKLQFCAREVDYLGPWSPSRGIEPRTSLL</sequence>
<dbReference type="EC" id="3.1.26.4" evidence="2"/>
<dbReference type="GO" id="GO:0004190">
    <property type="term" value="F:aspartic-type endopeptidase activity"/>
    <property type="evidence" value="ECO:0007669"/>
    <property type="project" value="InterPro"/>
</dbReference>
<evidence type="ECO:0000313" key="6">
    <source>
        <dbReference type="Proteomes" id="UP001501920"/>
    </source>
</evidence>
<gene>
    <name evidence="5" type="primary">SRPK3</name>
</gene>
<evidence type="ECO:0000313" key="5">
    <source>
        <dbReference type="Ensembl" id="ENSPNAP00000062821.1"/>
    </source>
</evidence>
<dbReference type="PROSITE" id="PS50175">
    <property type="entry name" value="ASP_PROT_RETROV"/>
    <property type="match status" value="1"/>
</dbReference>
<dbReference type="Proteomes" id="UP001501920">
    <property type="component" value="Chromosome 16"/>
</dbReference>
<dbReference type="InterPro" id="IPR001995">
    <property type="entry name" value="Peptidase_A2_cat"/>
</dbReference>
<name>A0AAR2KL21_PYGNA</name>
<accession>A0AAR2KL21</accession>
<reference evidence="5" key="3">
    <citation type="submission" date="2025-09" db="UniProtKB">
        <authorList>
            <consortium name="Ensembl"/>
        </authorList>
    </citation>
    <scope>IDENTIFICATION</scope>
</reference>
<evidence type="ECO:0000256" key="3">
    <source>
        <dbReference type="ARBA" id="ARBA00022801"/>
    </source>
</evidence>
<keyword evidence="6" id="KW-1185">Reference proteome</keyword>
<evidence type="ECO:0000256" key="2">
    <source>
        <dbReference type="ARBA" id="ARBA00012180"/>
    </source>
</evidence>
<protein>
    <recommendedName>
        <fullName evidence="2">ribonuclease H</fullName>
        <ecNumber evidence="2">3.1.26.4</ecNumber>
    </recommendedName>
</protein>
<dbReference type="InterPro" id="IPR051320">
    <property type="entry name" value="Viral_Replic_Matur_Polypro"/>
</dbReference>
<dbReference type="Pfam" id="PF00077">
    <property type="entry name" value="RVP"/>
    <property type="match status" value="1"/>
</dbReference>
<keyword evidence="3" id="KW-0378">Hydrolase</keyword>
<dbReference type="GO" id="GO:0004523">
    <property type="term" value="F:RNA-DNA hybrid ribonuclease activity"/>
    <property type="evidence" value="ECO:0007669"/>
    <property type="project" value="UniProtKB-EC"/>
</dbReference>
<feature type="domain" description="Peptidase A2" evidence="4">
    <location>
        <begin position="11"/>
        <end position="84"/>
    </location>
</feature>
<dbReference type="SUPFAM" id="SSF50630">
    <property type="entry name" value="Acid proteases"/>
    <property type="match status" value="1"/>
</dbReference>
<dbReference type="SUPFAM" id="SSF56672">
    <property type="entry name" value="DNA/RNA polymerases"/>
    <property type="match status" value="1"/>
</dbReference>